<name>A0A1B7VY95_APHFL</name>
<organism evidence="3 4">
    <name type="scientific">Aphanizomenon flos-aquae LD13</name>
    <dbReference type="NCBI Taxonomy" id="1710894"/>
    <lineage>
        <taxon>Bacteria</taxon>
        <taxon>Bacillati</taxon>
        <taxon>Cyanobacteriota</taxon>
        <taxon>Cyanophyceae</taxon>
        <taxon>Nostocales</taxon>
        <taxon>Aphanizomenonaceae</taxon>
        <taxon>Aphanizomenon</taxon>
    </lineage>
</organism>
<dbReference type="InterPro" id="IPR005545">
    <property type="entry name" value="YCII"/>
</dbReference>
<evidence type="ECO:0000313" key="4">
    <source>
        <dbReference type="Proteomes" id="UP000092382"/>
    </source>
</evidence>
<gene>
    <name evidence="3" type="ORF">AN481_07655</name>
</gene>
<protein>
    <recommendedName>
        <fullName evidence="2">YCII-related domain-containing protein</fullName>
    </recommendedName>
</protein>
<dbReference type="InterPro" id="IPR011008">
    <property type="entry name" value="Dimeric_a/b-barrel"/>
</dbReference>
<evidence type="ECO:0000256" key="1">
    <source>
        <dbReference type="ARBA" id="ARBA00007689"/>
    </source>
</evidence>
<dbReference type="AlphaFoldDB" id="A0A1B7VY95"/>
<dbReference type="PANTHER" id="PTHR37828:SF1">
    <property type="entry name" value="YCII-RELATED DOMAIN-CONTAINING PROTEIN"/>
    <property type="match status" value="1"/>
</dbReference>
<evidence type="ECO:0000259" key="2">
    <source>
        <dbReference type="Pfam" id="PF03795"/>
    </source>
</evidence>
<comment type="caution">
    <text evidence="3">The sequence shown here is derived from an EMBL/GenBank/DDBJ whole genome shotgun (WGS) entry which is preliminary data.</text>
</comment>
<dbReference type="Pfam" id="PF03795">
    <property type="entry name" value="YCII"/>
    <property type="match status" value="1"/>
</dbReference>
<feature type="domain" description="YCII-related" evidence="2">
    <location>
        <begin position="18"/>
        <end position="83"/>
    </location>
</feature>
<reference evidence="3 4" key="1">
    <citation type="submission" date="2015-09" db="EMBL/GenBank/DDBJ databases">
        <title>Whole genome shotgun sequence assembly of Aphanizomenon flos-aquae UKL13.</title>
        <authorList>
            <person name="Driscoll C."/>
        </authorList>
    </citation>
    <scope>NUCLEOTIDE SEQUENCE [LARGE SCALE GENOMIC DNA]</scope>
    <source>
        <strain evidence="3">MDT13</strain>
    </source>
</reference>
<proteinExistence type="inferred from homology"/>
<dbReference type="SUPFAM" id="SSF54909">
    <property type="entry name" value="Dimeric alpha+beta barrel"/>
    <property type="match status" value="1"/>
</dbReference>
<dbReference type="STRING" id="1803587.GCA_001593825_03705"/>
<dbReference type="Gene3D" id="3.30.70.1060">
    <property type="entry name" value="Dimeric alpha+beta barrel"/>
    <property type="match status" value="1"/>
</dbReference>
<dbReference type="EMBL" id="LJOY01000019">
    <property type="protein sequence ID" value="OBQ25891.1"/>
    <property type="molecule type" value="Genomic_DNA"/>
</dbReference>
<dbReference type="PATRIC" id="fig|1710894.3.peg.3197"/>
<evidence type="ECO:0000313" key="3">
    <source>
        <dbReference type="EMBL" id="OBQ25891.1"/>
    </source>
</evidence>
<sequence length="88" mass="10009">MPWFVKIETGKVDKPTFDQYVPAHKSYVKELITKGHKAKTGYWSQKGGGMMLFEAESMDEAQAIVGADPLVHNDCVSYQLFEWQIVVE</sequence>
<dbReference type="PANTHER" id="PTHR37828">
    <property type="entry name" value="GSR2449 PROTEIN"/>
    <property type="match status" value="1"/>
</dbReference>
<accession>A0A1B7VY95</accession>
<dbReference type="Proteomes" id="UP000092382">
    <property type="component" value="Unassembled WGS sequence"/>
</dbReference>
<comment type="similarity">
    <text evidence="1">Belongs to the YciI family.</text>
</comment>